<organism evidence="1 2">
    <name type="scientific">Stephania cephalantha</name>
    <dbReference type="NCBI Taxonomy" id="152367"/>
    <lineage>
        <taxon>Eukaryota</taxon>
        <taxon>Viridiplantae</taxon>
        <taxon>Streptophyta</taxon>
        <taxon>Embryophyta</taxon>
        <taxon>Tracheophyta</taxon>
        <taxon>Spermatophyta</taxon>
        <taxon>Magnoliopsida</taxon>
        <taxon>Ranunculales</taxon>
        <taxon>Menispermaceae</taxon>
        <taxon>Menispermoideae</taxon>
        <taxon>Cissampelideae</taxon>
        <taxon>Stephania</taxon>
    </lineage>
</organism>
<dbReference type="AlphaFoldDB" id="A0AAP0EN12"/>
<gene>
    <name evidence="1" type="ORF">Scep_026276</name>
</gene>
<comment type="caution">
    <text evidence="1">The sequence shown here is derived from an EMBL/GenBank/DDBJ whole genome shotgun (WGS) entry which is preliminary data.</text>
</comment>
<keyword evidence="2" id="KW-1185">Reference proteome</keyword>
<evidence type="ECO:0000313" key="2">
    <source>
        <dbReference type="Proteomes" id="UP001419268"/>
    </source>
</evidence>
<accession>A0AAP0EN12</accession>
<name>A0AAP0EN12_9MAGN</name>
<sequence length="50" mass="5557">MFYLMKVPAVSVSLVITFLECDLSNHISLSLRRLSSSCHFLSNVDEGPEA</sequence>
<dbReference type="EMBL" id="JBBNAG010000011">
    <property type="protein sequence ID" value="KAK9094807.1"/>
    <property type="molecule type" value="Genomic_DNA"/>
</dbReference>
<protein>
    <submittedName>
        <fullName evidence="1">Uncharacterized protein</fullName>
    </submittedName>
</protein>
<evidence type="ECO:0000313" key="1">
    <source>
        <dbReference type="EMBL" id="KAK9094807.1"/>
    </source>
</evidence>
<proteinExistence type="predicted"/>
<reference evidence="1 2" key="1">
    <citation type="submission" date="2024-01" db="EMBL/GenBank/DDBJ databases">
        <title>Genome assemblies of Stephania.</title>
        <authorList>
            <person name="Yang L."/>
        </authorList>
    </citation>
    <scope>NUCLEOTIDE SEQUENCE [LARGE SCALE GENOMIC DNA]</scope>
    <source>
        <strain evidence="1">JXDWG</strain>
        <tissue evidence="1">Leaf</tissue>
    </source>
</reference>
<dbReference type="Proteomes" id="UP001419268">
    <property type="component" value="Unassembled WGS sequence"/>
</dbReference>